<evidence type="ECO:0000256" key="8">
    <source>
        <dbReference type="ARBA" id="ARBA00047599"/>
    </source>
</evidence>
<keyword evidence="7" id="KW-0520">NAD</keyword>
<reference evidence="11" key="1">
    <citation type="submission" date="2015-10" db="EMBL/GenBank/DDBJ databases">
        <title>Description of Candidatus Tenderia electrophaga gen. nov, sp. nov., an Uncultivated Electroautotroph from a Biocathode Enrichment.</title>
        <authorList>
            <person name="Eddie B.J."/>
            <person name="Malanoski A.P."/>
            <person name="Wang Z."/>
            <person name="Hall R.J."/>
            <person name="Oh S.D."/>
            <person name="Heiner C."/>
            <person name="Lin B."/>
            <person name="Strycharz-Glaven S.M."/>
        </authorList>
    </citation>
    <scope>NUCLEOTIDE SEQUENCE [LARGE SCALE GENOMIC DNA]</scope>
    <source>
        <strain evidence="11">NRL1</strain>
    </source>
</reference>
<evidence type="ECO:0000259" key="9">
    <source>
        <dbReference type="Pfam" id="PF07992"/>
    </source>
</evidence>
<dbReference type="EMBL" id="CP013099">
    <property type="protein sequence ID" value="ALP53879.1"/>
    <property type="molecule type" value="Genomic_DNA"/>
</dbReference>
<gene>
    <name evidence="11" type="ORF">Tel_12450</name>
</gene>
<evidence type="ECO:0000256" key="3">
    <source>
        <dbReference type="ARBA" id="ARBA00022630"/>
    </source>
</evidence>
<organism evidence="11 12">
    <name type="scientific">Candidatus Tenderia electrophaga</name>
    <dbReference type="NCBI Taxonomy" id="1748243"/>
    <lineage>
        <taxon>Bacteria</taxon>
        <taxon>Pseudomonadati</taxon>
        <taxon>Pseudomonadota</taxon>
        <taxon>Gammaproteobacteria</taxon>
        <taxon>Candidatus Tenderiales</taxon>
        <taxon>Candidatus Tenderiaceae</taxon>
        <taxon>Candidatus Tenderia</taxon>
    </lineage>
</organism>
<evidence type="ECO:0000256" key="1">
    <source>
        <dbReference type="ARBA" id="ARBA00005272"/>
    </source>
</evidence>
<evidence type="ECO:0000256" key="7">
    <source>
        <dbReference type="ARBA" id="ARBA00023027"/>
    </source>
</evidence>
<evidence type="ECO:0000256" key="6">
    <source>
        <dbReference type="ARBA" id="ARBA00023002"/>
    </source>
</evidence>
<dbReference type="InterPro" id="IPR036188">
    <property type="entry name" value="FAD/NAD-bd_sf"/>
</dbReference>
<keyword evidence="6" id="KW-0560">Oxidoreductase</keyword>
<name>A0A0S2TFC8_9GAMM</name>
<dbReference type="Gene3D" id="3.50.50.100">
    <property type="match status" value="1"/>
</dbReference>
<dbReference type="PRINTS" id="PR00411">
    <property type="entry name" value="PNDRDTASEI"/>
</dbReference>
<dbReference type="InterPro" id="IPR054585">
    <property type="entry name" value="NDH2-like_C"/>
</dbReference>
<dbReference type="InterPro" id="IPR045024">
    <property type="entry name" value="NDH-2"/>
</dbReference>
<dbReference type="GO" id="GO:0050136">
    <property type="term" value="F:NADH dehydrogenase (quinone) (non-electrogenic) activity"/>
    <property type="evidence" value="ECO:0007669"/>
    <property type="project" value="UniProtKB-EC"/>
</dbReference>
<evidence type="ECO:0000256" key="4">
    <source>
        <dbReference type="ARBA" id="ARBA00022827"/>
    </source>
</evidence>
<dbReference type="Pfam" id="PF22366">
    <property type="entry name" value="NDH2_C"/>
    <property type="match status" value="1"/>
</dbReference>
<evidence type="ECO:0000256" key="5">
    <source>
        <dbReference type="ARBA" id="ARBA00022946"/>
    </source>
</evidence>
<dbReference type="SUPFAM" id="SSF51905">
    <property type="entry name" value="FAD/NAD(P)-binding domain"/>
    <property type="match status" value="2"/>
</dbReference>
<dbReference type="InterPro" id="IPR023753">
    <property type="entry name" value="FAD/NAD-binding_dom"/>
</dbReference>
<feature type="domain" description="FAD/NAD(P)-binding" evidence="9">
    <location>
        <begin position="5"/>
        <end position="324"/>
    </location>
</feature>
<evidence type="ECO:0000259" key="10">
    <source>
        <dbReference type="Pfam" id="PF22366"/>
    </source>
</evidence>
<proteinExistence type="inferred from homology"/>
<dbReference type="Pfam" id="PF07992">
    <property type="entry name" value="Pyr_redox_2"/>
    <property type="match status" value="1"/>
</dbReference>
<dbReference type="AlphaFoldDB" id="A0A0S2TFC8"/>
<sequence length="430" mass="48108">MKTRNVVVIGGGFAGTAVMRRLAKRLPPGWRALLISEENYMIYTPLLPEVVGGSMLPGHSVAPLRQIVDKRDYLYGRVHHIDMDKRIVHYGENGGHELPYAHVVLACGTRAKLDLVPGMAEYGMPLKTLGDALYLRNRMIERLEQAEQTEDAQLRRQLLCFYIVGGGSSGVEVAGAMSDFFSAACRQYSRVEAQDVDVVLLESGERLVPEFPPSLGEFALRAMRHSGVKVRFHARISAVNEHGCEDNQGRRYDSRNVVCTIGTRPVPLIEQLDLPKQKGRLSTDADMSVSGFADIWAVGDCALISNRASREPSPPTAQFAVRQGQQLADNIVRRIKGRSTQAFSYTSRGELASVGHHRAIARVFGLKLSGFPAWLLWRAFYLFKMPTLLRKLQVYFEWNVGMIFPQDVTQLHYQRTQSQDPPAAERTARQ</sequence>
<dbReference type="PRINTS" id="PR00368">
    <property type="entry name" value="FADPNR"/>
</dbReference>
<keyword evidence="5" id="KW-0809">Transit peptide</keyword>
<dbReference type="KEGG" id="tee:Tel_12450"/>
<dbReference type="PANTHER" id="PTHR43706:SF47">
    <property type="entry name" value="EXTERNAL NADH-UBIQUINONE OXIDOREDUCTASE 1, MITOCHONDRIAL-RELATED"/>
    <property type="match status" value="1"/>
</dbReference>
<comment type="catalytic activity">
    <reaction evidence="8">
        <text>a quinone + NADH + H(+) = a quinol + NAD(+)</text>
        <dbReference type="Rhea" id="RHEA:46160"/>
        <dbReference type="ChEBI" id="CHEBI:15378"/>
        <dbReference type="ChEBI" id="CHEBI:24646"/>
        <dbReference type="ChEBI" id="CHEBI:57540"/>
        <dbReference type="ChEBI" id="CHEBI:57945"/>
        <dbReference type="ChEBI" id="CHEBI:132124"/>
        <dbReference type="EC" id="1.6.5.9"/>
    </reaction>
</comment>
<feature type="domain" description="External alternative NADH-ubiquinone oxidoreductase-like C-terminal" evidence="10">
    <location>
        <begin position="348"/>
        <end position="403"/>
    </location>
</feature>
<keyword evidence="12" id="KW-1185">Reference proteome</keyword>
<evidence type="ECO:0000313" key="12">
    <source>
        <dbReference type="Proteomes" id="UP000055136"/>
    </source>
</evidence>
<accession>A0A0S2TFC8</accession>
<comment type="similarity">
    <text evidence="1">Belongs to the NADH dehydrogenase family.</text>
</comment>
<evidence type="ECO:0000313" key="11">
    <source>
        <dbReference type="EMBL" id="ALP53879.1"/>
    </source>
</evidence>
<dbReference type="Proteomes" id="UP000055136">
    <property type="component" value="Chromosome"/>
</dbReference>
<dbReference type="PANTHER" id="PTHR43706">
    <property type="entry name" value="NADH DEHYDROGENASE"/>
    <property type="match status" value="1"/>
</dbReference>
<protein>
    <recommendedName>
        <fullName evidence="2">NADH:ubiquinone reductase (non-electrogenic)</fullName>
        <ecNumber evidence="2">1.6.5.9</ecNumber>
    </recommendedName>
</protein>
<keyword evidence="3" id="KW-0285">Flavoprotein</keyword>
<evidence type="ECO:0000256" key="2">
    <source>
        <dbReference type="ARBA" id="ARBA00012637"/>
    </source>
</evidence>
<dbReference type="STRING" id="1748243.Tel_12450"/>
<dbReference type="EC" id="1.6.5.9" evidence="2"/>
<keyword evidence="4" id="KW-0274">FAD</keyword>